<accession>A0A7H9HQ11</accession>
<dbReference type="OrthoDB" id="4068242at2759"/>
<evidence type="ECO:0000313" key="1">
    <source>
        <dbReference type="EMBL" id="QLQ79296.1"/>
    </source>
</evidence>
<gene>
    <name evidence="1" type="ORF">HG537_0B06440</name>
</gene>
<name>A0A7H9HQ11_9SACH</name>
<sequence length="171" mass="18848">MDFIDSIDDPVVFFTDDRDSEIFSRSLTTPIAQSEVLEEDERLRIINEIFGSPAIAAFSNVDLHPGEANCSCDQESKPQKVNGGSFERIQSSMDDGKVIGSDMSVLSRRKSNPFYCPSRQIMDLVSKRRKVKRTNLLKSQSSGAIVTLNLIHGESKGKKRCGAGSSRTGKS</sequence>
<organism evidence="1 2">
    <name type="scientific">Torulaspora globosa</name>
    <dbReference type="NCBI Taxonomy" id="48254"/>
    <lineage>
        <taxon>Eukaryota</taxon>
        <taxon>Fungi</taxon>
        <taxon>Dikarya</taxon>
        <taxon>Ascomycota</taxon>
        <taxon>Saccharomycotina</taxon>
        <taxon>Saccharomycetes</taxon>
        <taxon>Saccharomycetales</taxon>
        <taxon>Saccharomycetaceae</taxon>
        <taxon>Torulaspora</taxon>
    </lineage>
</organism>
<evidence type="ECO:0000313" key="2">
    <source>
        <dbReference type="Proteomes" id="UP000510647"/>
    </source>
</evidence>
<protein>
    <submittedName>
        <fullName evidence="1">Uncharacterized protein</fullName>
    </submittedName>
</protein>
<dbReference type="AlphaFoldDB" id="A0A7H9HQ11"/>
<dbReference type="Proteomes" id="UP000510647">
    <property type="component" value="Chromosome 2"/>
</dbReference>
<reference evidence="1 2" key="1">
    <citation type="submission" date="2020-06" db="EMBL/GenBank/DDBJ databases">
        <title>The yeast mating-type switching endonuclease HO is a domesticated member of an unorthodox homing genetic element family.</title>
        <authorList>
            <person name="Coughlan A.Y."/>
            <person name="Lombardi L."/>
            <person name="Braun-Galleani S."/>
            <person name="Martos A.R."/>
            <person name="Galeote V."/>
            <person name="Bigey F."/>
            <person name="Dequin S."/>
            <person name="Byrne K.P."/>
            <person name="Wolfe K.H."/>
        </authorList>
    </citation>
    <scope>NUCLEOTIDE SEQUENCE [LARGE SCALE GENOMIC DNA]</scope>
    <source>
        <strain evidence="1 2">CBS2947</strain>
    </source>
</reference>
<keyword evidence="2" id="KW-1185">Reference proteome</keyword>
<proteinExistence type="predicted"/>
<dbReference type="EMBL" id="CP059268">
    <property type="protein sequence ID" value="QLQ79296.1"/>
    <property type="molecule type" value="Genomic_DNA"/>
</dbReference>